<name>B8CZ72_HALOH</name>
<dbReference type="Pfam" id="PF04069">
    <property type="entry name" value="OpuAC"/>
    <property type="match status" value="2"/>
</dbReference>
<dbReference type="STRING" id="373903.Hore_18420"/>
<dbReference type="Gene3D" id="3.40.190.10">
    <property type="entry name" value="Periplasmic binding protein-like II"/>
    <property type="match status" value="2"/>
</dbReference>
<dbReference type="OrthoDB" id="9801163at2"/>
<sequence length="316" mass="35232">MVKRRFILVLAVLLLGIVLLAGCGDKQEEGQAVIKMGTNVEFLNRDDGIPGLEKAYGFKFDRDALTTMKTGLTYDALRNNKLDVAMGFATDGRIAAFDLVSLEDDKNYFPVYNPAPTIRKEILDEYPELADVINKLPPVLDQKTLTNLNKEVDVDGKDPEEVAQKFLKEKGLLPDEPELKQGPAITVASKIFTEQLILGHMLIDLLKAHGYPVEDRTSLGGTPALRKALESGQIDACWEYTGTVLMTVMKEDEITQSDEAYQKVKKWDAEANNIIWLDYAPANNTYTLLMTRKKAEKLGIKTISDLASYINGEENK</sequence>
<proteinExistence type="predicted"/>
<dbReference type="Proteomes" id="UP000000719">
    <property type="component" value="Chromosome"/>
</dbReference>
<feature type="domain" description="ABC-type glycine betaine transport system substrate-binding" evidence="1">
    <location>
        <begin position="34"/>
        <end position="169"/>
    </location>
</feature>
<feature type="domain" description="ABC-type glycine betaine transport system substrate-binding" evidence="1">
    <location>
        <begin position="184"/>
        <end position="311"/>
    </location>
</feature>
<gene>
    <name evidence="2" type="ordered locus">Hore_18420</name>
</gene>
<keyword evidence="3" id="KW-1185">Reference proteome</keyword>
<reference evidence="2 3" key="1">
    <citation type="journal article" date="2009" name="PLoS ONE">
        <title>Genome analysis of the anaerobic thermohalophilic bacterium Halothermothrix orenii.</title>
        <authorList>
            <person name="Mavromatis K."/>
            <person name="Ivanova N."/>
            <person name="Anderson I."/>
            <person name="Lykidis A."/>
            <person name="Hooper S.D."/>
            <person name="Sun H."/>
            <person name="Kunin V."/>
            <person name="Lapidus A."/>
            <person name="Hugenholtz P."/>
            <person name="Patel B."/>
            <person name="Kyrpides N.C."/>
        </authorList>
    </citation>
    <scope>NUCLEOTIDE SEQUENCE [LARGE SCALE GENOMIC DNA]</scope>
    <source>
        <strain evidence="3">H 168 / OCM 544 / DSM 9562</strain>
    </source>
</reference>
<dbReference type="eggNOG" id="COG1732">
    <property type="taxonomic scope" value="Bacteria"/>
</dbReference>
<dbReference type="InterPro" id="IPR007210">
    <property type="entry name" value="ABC_Gly_betaine_transp_sub-bd"/>
</dbReference>
<evidence type="ECO:0000313" key="3">
    <source>
        <dbReference type="Proteomes" id="UP000000719"/>
    </source>
</evidence>
<dbReference type="RefSeq" id="WP_015923561.1">
    <property type="nucleotide sequence ID" value="NC_011899.1"/>
</dbReference>
<dbReference type="KEGG" id="hor:Hore_18420"/>
<dbReference type="GO" id="GO:0022857">
    <property type="term" value="F:transmembrane transporter activity"/>
    <property type="evidence" value="ECO:0007669"/>
    <property type="project" value="InterPro"/>
</dbReference>
<dbReference type="EMBL" id="CP001098">
    <property type="protein sequence ID" value="ACL70591.1"/>
    <property type="molecule type" value="Genomic_DNA"/>
</dbReference>
<dbReference type="AlphaFoldDB" id="B8CZ72"/>
<evidence type="ECO:0000259" key="1">
    <source>
        <dbReference type="Pfam" id="PF04069"/>
    </source>
</evidence>
<organism evidence="2 3">
    <name type="scientific">Halothermothrix orenii (strain H 168 / OCM 544 / DSM 9562)</name>
    <dbReference type="NCBI Taxonomy" id="373903"/>
    <lineage>
        <taxon>Bacteria</taxon>
        <taxon>Bacillati</taxon>
        <taxon>Bacillota</taxon>
        <taxon>Clostridia</taxon>
        <taxon>Halanaerobiales</taxon>
        <taxon>Halothermotrichaceae</taxon>
        <taxon>Halothermothrix</taxon>
    </lineage>
</organism>
<evidence type="ECO:0000313" key="2">
    <source>
        <dbReference type="EMBL" id="ACL70591.1"/>
    </source>
</evidence>
<dbReference type="GO" id="GO:0043190">
    <property type="term" value="C:ATP-binding cassette (ABC) transporter complex"/>
    <property type="evidence" value="ECO:0007669"/>
    <property type="project" value="InterPro"/>
</dbReference>
<accession>B8CZ72</accession>
<dbReference type="HOGENOM" id="CLU_884999_0_0_9"/>
<dbReference type="SUPFAM" id="SSF53850">
    <property type="entry name" value="Periplasmic binding protein-like II"/>
    <property type="match status" value="2"/>
</dbReference>
<dbReference type="PROSITE" id="PS51257">
    <property type="entry name" value="PROKAR_LIPOPROTEIN"/>
    <property type="match status" value="1"/>
</dbReference>
<protein>
    <submittedName>
        <fullName evidence="2">Substrate-binding region of ABC-type glycine betaine transport system</fullName>
    </submittedName>
</protein>